<dbReference type="RefSeq" id="WP_023844082.1">
    <property type="nucleotide sequence ID" value="NZ_AZAJ01000001.1"/>
</dbReference>
<dbReference type="Pfam" id="PF13360">
    <property type="entry name" value="PQQ_2"/>
    <property type="match status" value="1"/>
</dbReference>
<keyword evidence="3" id="KW-1185">Reference proteome</keyword>
<dbReference type="STRING" id="1090322.MettiDRAFT_0349"/>
<dbReference type="OrthoDB" id="136681at2157"/>
<dbReference type="PANTHER" id="PTHR34512:SF30">
    <property type="entry name" value="OUTER MEMBRANE PROTEIN ASSEMBLY FACTOR BAMB"/>
    <property type="match status" value="1"/>
</dbReference>
<dbReference type="InterPro" id="IPR002372">
    <property type="entry name" value="PQQ_rpt_dom"/>
</dbReference>
<gene>
    <name evidence="2" type="ORF">MettiDRAFT_0349</name>
</gene>
<evidence type="ECO:0000313" key="2">
    <source>
        <dbReference type="EMBL" id="ETA66946.1"/>
    </source>
</evidence>
<dbReference type="AlphaFoldDB" id="W9DU48"/>
<dbReference type="InterPro" id="IPR011047">
    <property type="entry name" value="Quinoprotein_ADH-like_sf"/>
</dbReference>
<evidence type="ECO:0000259" key="1">
    <source>
        <dbReference type="Pfam" id="PF13360"/>
    </source>
</evidence>
<accession>W9DU48</accession>
<dbReference type="PANTHER" id="PTHR34512">
    <property type="entry name" value="CELL SURFACE PROTEIN"/>
    <property type="match status" value="1"/>
</dbReference>
<dbReference type="Proteomes" id="UP000019483">
    <property type="component" value="Unassembled WGS sequence"/>
</dbReference>
<dbReference type="InterPro" id="IPR015943">
    <property type="entry name" value="WD40/YVTN_repeat-like_dom_sf"/>
</dbReference>
<dbReference type="SUPFAM" id="SSF50998">
    <property type="entry name" value="Quinoprotein alcohol dehydrogenase-like"/>
    <property type="match status" value="1"/>
</dbReference>
<name>W9DU48_METTI</name>
<dbReference type="SMART" id="SM00564">
    <property type="entry name" value="PQQ"/>
    <property type="match status" value="5"/>
</dbReference>
<dbReference type="Gene3D" id="2.130.10.10">
    <property type="entry name" value="YVTN repeat-like/Quinoprotein amine dehydrogenase"/>
    <property type="match status" value="2"/>
</dbReference>
<feature type="domain" description="Pyrrolo-quinoline quinone repeat" evidence="1">
    <location>
        <begin position="253"/>
        <end position="382"/>
    </location>
</feature>
<protein>
    <submittedName>
        <fullName evidence="2">WD40-like repeat protein</fullName>
    </submittedName>
</protein>
<dbReference type="EMBL" id="AZAJ01000001">
    <property type="protein sequence ID" value="ETA66946.1"/>
    <property type="molecule type" value="Genomic_DNA"/>
</dbReference>
<evidence type="ECO:0000313" key="3">
    <source>
        <dbReference type="Proteomes" id="UP000019483"/>
    </source>
</evidence>
<sequence length="625" mass="69752">MEKGRCISILFISIYFILSFTSISMAAEEITAIRTIEPSTVEPGDSFQVTVVINSSSEEFTAAGLQEYLPDSWTVTPIDNDEMIYQEKDEDDPCGWLMMYGILSPDSGRTIVYEVQVPETISGGTYSITGEVYGQFFEDTDFVVSSSEVAGDSEVTVDGDLLFTNTDWPQFQSGIYNNGVTSDRAAIQEPDETESWSTYTYNIDEALGIDVQPIVVDDLVYVVANDTVYAVNAYNGDMEWSKNIYVGDTAVLGTPAYGNGKLFVVSFGRVYSFDALTGEELWNQTISSDSLNKTQLNTPVLYNDGKIYFGEWISEGEGDRKYYCYDESGNEVWSRVSSSDEKGYYYAGATIIENSVIYGDDALHITSIDKDDGTLIDEVNVSELLGFGYNGEREEIRASITYSPKTGRIYSVSEAGYCFYIGVEYSGKFDTSDANKVYIGSSTSTPAVYNGRIYVGTGKFTGNHDFYCLNESDLSVIWNYTANGGIQASPVISTAYEDAYGDIYIYFTTNTEDSRVYCFKDSTENIEPDLQWYYQPSEEKNDYTLHGVVIKDGVIYYGNDAGYLFALAEWNPWDDPYSDSEEKLSSDEFQQAIHCWITREGAPTTGATIDGDRIQILINKWLTKS</sequence>
<organism evidence="2 3">
    <name type="scientific">Methanolobus tindarius DSM 2278</name>
    <dbReference type="NCBI Taxonomy" id="1090322"/>
    <lineage>
        <taxon>Archaea</taxon>
        <taxon>Methanobacteriati</taxon>
        <taxon>Methanobacteriota</taxon>
        <taxon>Stenosarchaea group</taxon>
        <taxon>Methanomicrobia</taxon>
        <taxon>Methanosarcinales</taxon>
        <taxon>Methanosarcinaceae</taxon>
        <taxon>Methanolobus</taxon>
    </lineage>
</organism>
<comment type="caution">
    <text evidence="2">The sequence shown here is derived from an EMBL/GenBank/DDBJ whole genome shotgun (WGS) entry which is preliminary data.</text>
</comment>
<reference evidence="2 3" key="1">
    <citation type="submission" date="2013-08" db="EMBL/GenBank/DDBJ databases">
        <authorList>
            <consortium name="DOE Joint Genome Institute"/>
            <person name="Eisen J."/>
            <person name="Huntemann M."/>
            <person name="Han J."/>
            <person name="Chen A."/>
            <person name="Kyrpides N."/>
            <person name="Mavromatis K."/>
            <person name="Markowitz V."/>
            <person name="Palaniappan K."/>
            <person name="Ivanova N."/>
            <person name="Schaumberg A."/>
            <person name="Pati A."/>
            <person name="Liolios K."/>
            <person name="Nordberg H.P."/>
            <person name="Cantor M.N."/>
            <person name="Hua S.X."/>
            <person name="Woyke T."/>
        </authorList>
    </citation>
    <scope>NUCLEOTIDE SEQUENCE [LARGE SCALE GENOMIC DNA]</scope>
    <source>
        <strain evidence="2 3">DSM 2278</strain>
    </source>
</reference>
<dbReference type="InterPro" id="IPR018391">
    <property type="entry name" value="PQQ_b-propeller_rpt"/>
</dbReference>
<proteinExistence type="predicted"/>